<evidence type="ECO:0000259" key="2">
    <source>
        <dbReference type="Pfam" id="PF07261"/>
    </source>
</evidence>
<organism evidence="4 5">
    <name type="scientific">Weissella soli</name>
    <dbReference type="NCBI Taxonomy" id="155866"/>
    <lineage>
        <taxon>Bacteria</taxon>
        <taxon>Bacillati</taxon>
        <taxon>Bacillota</taxon>
        <taxon>Bacilli</taxon>
        <taxon>Lactobacillales</taxon>
        <taxon>Lactobacillaceae</taxon>
        <taxon>Weissella</taxon>
    </lineage>
</organism>
<evidence type="ECO:0000256" key="1">
    <source>
        <dbReference type="ARBA" id="ARBA00093462"/>
    </source>
</evidence>
<proteinExistence type="inferred from homology"/>
<dbReference type="RefSeq" id="WP_070229903.1">
    <property type="nucleotide sequence ID" value="NZ_BJYO01000002.1"/>
</dbReference>
<evidence type="ECO:0000259" key="3">
    <source>
        <dbReference type="Pfam" id="PF25888"/>
    </source>
</evidence>
<dbReference type="Pfam" id="PF25888">
    <property type="entry name" value="WHD_DnaB"/>
    <property type="match status" value="1"/>
</dbReference>
<name>A0A288Q627_9LACO</name>
<keyword evidence="5" id="KW-1185">Reference proteome</keyword>
<gene>
    <name evidence="4" type="ORF">DFP99_0252</name>
</gene>
<dbReference type="InterPro" id="IPR006343">
    <property type="entry name" value="DnaB/C_C"/>
</dbReference>
<dbReference type="Proteomes" id="UP000254912">
    <property type="component" value="Unassembled WGS sequence"/>
</dbReference>
<dbReference type="InterPro" id="IPR058660">
    <property type="entry name" value="WHD_DnaB"/>
</dbReference>
<keyword evidence="4" id="KW-0547">Nucleotide-binding</keyword>
<keyword evidence="4" id="KW-0378">Hydrolase</keyword>
<dbReference type="KEGG" id="wso:WSWS_00622"/>
<dbReference type="EMBL" id="QRAS01000001">
    <property type="protein sequence ID" value="RDL11833.1"/>
    <property type="molecule type" value="Genomic_DNA"/>
</dbReference>
<keyword evidence="4" id="KW-0347">Helicase</keyword>
<sequence length="440" mass="49702">MAFHTNQHYRVIIPTEPLTQTHTQALAQLYLPIIGPEAFAVYFSMVTGKVSDEPTLNHTDLLDQLAISSPHFLQAREMLEGLGLLKSFEQKLTTTTQWVYQFFLPLTPSAFFHEKLLLGLLNHYIGTEQTTDLVGRLLPHTAEIPGQDVSKHFFDVIRHQQMADLDIVVPENRITSPLVDALGASNTSIDFELIQAMLKSFQVQLVELKRHESNLLLIKDLYGVSDTDLARVIGQNLNNDKSVNIKGVEQSFARNYRASFNTPRHAGQPAETISGDTDDNPLIAAAKKLSPLEFLGDIRKQSGGMVTSGEEFEIKKLVQLGKLPNVVLNIMLYNLTIVEQRTTLSQAFMETVYNDWAQVGIQTPEAAIKYLQERQVKKQQTTQKRGGTHYQTTPRVIEKRPDWQKQQARTLSSDEKQAADQMLAELQARRNQRNQNEGEN</sequence>
<evidence type="ECO:0000313" key="4">
    <source>
        <dbReference type="EMBL" id="RDL11833.1"/>
    </source>
</evidence>
<dbReference type="AlphaFoldDB" id="A0A288Q627"/>
<comment type="caution">
    <text evidence="4">The sequence shown here is derived from an EMBL/GenBank/DDBJ whole genome shotgun (WGS) entry which is preliminary data.</text>
</comment>
<dbReference type="GO" id="GO:0004386">
    <property type="term" value="F:helicase activity"/>
    <property type="evidence" value="ECO:0007669"/>
    <property type="project" value="UniProtKB-KW"/>
</dbReference>
<dbReference type="GeneID" id="94545828"/>
<protein>
    <submittedName>
        <fullName evidence="4">Replicative DNA helicase loader DnaB</fullName>
    </submittedName>
</protein>
<dbReference type="Pfam" id="PF07261">
    <property type="entry name" value="DnaB_2"/>
    <property type="match status" value="1"/>
</dbReference>
<accession>A0A288Q627</accession>
<evidence type="ECO:0000313" key="5">
    <source>
        <dbReference type="Proteomes" id="UP000254912"/>
    </source>
</evidence>
<reference evidence="4 5" key="1">
    <citation type="submission" date="2018-07" db="EMBL/GenBank/DDBJ databases">
        <title>Genomic Encyclopedia of Type Strains, Phase III (KMG-III): the genomes of soil and plant-associated and newly described type strains.</title>
        <authorList>
            <person name="Whitman W."/>
        </authorList>
    </citation>
    <scope>NUCLEOTIDE SEQUENCE [LARGE SCALE GENOMIC DNA]</scope>
    <source>
        <strain evidence="4 5">CECT 7031</strain>
    </source>
</reference>
<keyword evidence="4" id="KW-0067">ATP-binding</keyword>
<feature type="domain" description="DnaB/C C-terminal" evidence="2">
    <location>
        <begin position="297"/>
        <end position="370"/>
    </location>
</feature>
<comment type="similarity">
    <text evidence="1">Belongs to the DnaB/DnaD family.</text>
</comment>
<feature type="domain" description="Replicative helicase loading/DNA remodeling protein DnaB N-terminal winged helix" evidence="3">
    <location>
        <begin position="18"/>
        <end position="251"/>
    </location>
</feature>